<evidence type="ECO:0000256" key="5">
    <source>
        <dbReference type="SAM" id="Phobius"/>
    </source>
</evidence>
<feature type="transmembrane region" description="Helical" evidence="5">
    <location>
        <begin position="244"/>
        <end position="268"/>
    </location>
</feature>
<dbReference type="STRING" id="1797472.A2215_04075"/>
<feature type="transmembrane region" description="Helical" evidence="5">
    <location>
        <begin position="280"/>
        <end position="298"/>
    </location>
</feature>
<evidence type="ECO:0000313" key="8">
    <source>
        <dbReference type="Proteomes" id="UP000178583"/>
    </source>
</evidence>
<evidence type="ECO:0000259" key="6">
    <source>
        <dbReference type="PROSITE" id="PS51012"/>
    </source>
</evidence>
<keyword evidence="4 5" id="KW-0472">Membrane</keyword>
<reference evidence="7 8" key="1">
    <citation type="journal article" date="2016" name="Nat. Commun.">
        <title>Thousands of microbial genomes shed light on interconnected biogeochemical processes in an aquifer system.</title>
        <authorList>
            <person name="Anantharaman K."/>
            <person name="Brown C.T."/>
            <person name="Hug L.A."/>
            <person name="Sharon I."/>
            <person name="Castelle C.J."/>
            <person name="Probst A.J."/>
            <person name="Thomas B.C."/>
            <person name="Singh A."/>
            <person name="Wilkins M.J."/>
            <person name="Karaoz U."/>
            <person name="Brodie E.L."/>
            <person name="Williams K.H."/>
            <person name="Hubbard S.S."/>
            <person name="Banfield J.F."/>
        </authorList>
    </citation>
    <scope>NUCLEOTIDE SEQUENCE [LARGE SCALE GENOMIC DNA]</scope>
</reference>
<evidence type="ECO:0000256" key="3">
    <source>
        <dbReference type="ARBA" id="ARBA00022989"/>
    </source>
</evidence>
<feature type="transmembrane region" description="Helical" evidence="5">
    <location>
        <begin position="209"/>
        <end position="238"/>
    </location>
</feature>
<proteinExistence type="predicted"/>
<comment type="caution">
    <text evidence="7">The sequence shown here is derived from an EMBL/GenBank/DDBJ whole genome shotgun (WGS) entry which is preliminary data.</text>
</comment>
<accession>A0A1F5EEU0</accession>
<sequence>MFLKLFIADVKMIFRNRQSFFWALMFPLMFTFIFGFFFGNSSSAGNVAYLDNANNEISQSLRSTMDQSGLFKINDTYSSVDDIKSAVKNSKISAGIVVPKGYGQQFADSSTELKIIYDPGNATTNAVIVGFLDQYSTALNYKISNTKQIFSVVQEKISDKELNYFDFVLVGILGLALMNSSVIGISVSMSRYREDKILKRITTTPLKPWMFITAEVLSRLIVNVIQIVLILSIGIYFFNAHINGSIPILVLLSMIGAVLFQLIGFAIASFAKSTDAAQGMTTAITIPMMFLAGVFFPIDLLPSWLYMFVKYLPLAPLLRMIRGVALESLSPFDNPQNILIVVGWIVVALIISSYKFRLSDE</sequence>
<dbReference type="EMBL" id="MEZY01000002">
    <property type="protein sequence ID" value="OGD65947.1"/>
    <property type="molecule type" value="Genomic_DNA"/>
</dbReference>
<dbReference type="PROSITE" id="PS51012">
    <property type="entry name" value="ABC_TM2"/>
    <property type="match status" value="1"/>
</dbReference>
<feature type="transmembrane region" description="Helical" evidence="5">
    <location>
        <begin position="20"/>
        <end position="39"/>
    </location>
</feature>
<dbReference type="GO" id="GO:0016020">
    <property type="term" value="C:membrane"/>
    <property type="evidence" value="ECO:0007669"/>
    <property type="project" value="UniProtKB-SubCell"/>
</dbReference>
<evidence type="ECO:0000313" key="7">
    <source>
        <dbReference type="EMBL" id="OGD65947.1"/>
    </source>
</evidence>
<gene>
    <name evidence="7" type="ORF">A2215_04075</name>
</gene>
<dbReference type="InterPro" id="IPR013525">
    <property type="entry name" value="ABC2_TM"/>
</dbReference>
<protein>
    <recommendedName>
        <fullName evidence="6">ABC transmembrane type-2 domain-containing protein</fullName>
    </recommendedName>
</protein>
<dbReference type="PANTHER" id="PTHR43027:SF2">
    <property type="entry name" value="TRANSPORT PERMEASE PROTEIN"/>
    <property type="match status" value="1"/>
</dbReference>
<dbReference type="Pfam" id="PF12698">
    <property type="entry name" value="ABC2_membrane_3"/>
    <property type="match status" value="1"/>
</dbReference>
<dbReference type="GO" id="GO:0140359">
    <property type="term" value="F:ABC-type transporter activity"/>
    <property type="evidence" value="ECO:0007669"/>
    <property type="project" value="InterPro"/>
</dbReference>
<dbReference type="Proteomes" id="UP000178583">
    <property type="component" value="Unassembled WGS sequence"/>
</dbReference>
<comment type="subcellular location">
    <subcellularLocation>
        <location evidence="1">Membrane</location>
        <topology evidence="1">Multi-pass membrane protein</topology>
    </subcellularLocation>
</comment>
<dbReference type="InterPro" id="IPR052902">
    <property type="entry name" value="ABC-2_transporter"/>
</dbReference>
<evidence type="ECO:0000256" key="2">
    <source>
        <dbReference type="ARBA" id="ARBA00022692"/>
    </source>
</evidence>
<dbReference type="Gene3D" id="3.40.1710.10">
    <property type="entry name" value="abc type-2 transporter like domain"/>
    <property type="match status" value="1"/>
</dbReference>
<evidence type="ECO:0000256" key="4">
    <source>
        <dbReference type="ARBA" id="ARBA00023136"/>
    </source>
</evidence>
<name>A0A1F5EEU0_9BACT</name>
<keyword evidence="2 5" id="KW-0812">Transmembrane</keyword>
<feature type="transmembrane region" description="Helical" evidence="5">
    <location>
        <begin position="337"/>
        <end position="356"/>
    </location>
</feature>
<keyword evidence="3 5" id="KW-1133">Transmembrane helix</keyword>
<evidence type="ECO:0000256" key="1">
    <source>
        <dbReference type="ARBA" id="ARBA00004141"/>
    </source>
</evidence>
<feature type="domain" description="ABC transmembrane type-2" evidence="6">
    <location>
        <begin position="129"/>
        <end position="359"/>
    </location>
</feature>
<organism evidence="7 8">
    <name type="scientific">Candidatus Berkelbacteria bacterium RIFOXYA2_FULL_43_10</name>
    <dbReference type="NCBI Taxonomy" id="1797472"/>
    <lineage>
        <taxon>Bacteria</taxon>
        <taxon>Candidatus Berkelbacteria</taxon>
    </lineage>
</organism>
<dbReference type="PANTHER" id="PTHR43027">
    <property type="entry name" value="DOXORUBICIN RESISTANCE ABC TRANSPORTER PERMEASE PROTEIN DRRC-RELATED"/>
    <property type="match status" value="1"/>
</dbReference>
<dbReference type="InterPro" id="IPR047817">
    <property type="entry name" value="ABC2_TM_bact-type"/>
</dbReference>
<feature type="transmembrane region" description="Helical" evidence="5">
    <location>
        <begin position="167"/>
        <end position="188"/>
    </location>
</feature>
<dbReference type="AlphaFoldDB" id="A0A1F5EEU0"/>